<sequence>MATAEREICSPADRDIKILKWKVKKDSMIFKGAVLALYEEDGEETKTAPKKLKAAGTGIVTRIVVEENSVAKPGDVVLKIQNQTDASCSHPTIMKDMCADCGADLRTETGLAGDRKKAVSASVAMVHSIPELIVSQEQAMELGREDEQRLLRQKKLVLLVDLDQTLIHTTNDNIPPNLKDVKHFRLWHGKSFMWYHTRFRPYTMEFIETISKMYELHICTFGVRMYAHTIARLLDPKEQYFSHRILSRDECFDALSKTANLKALFPCGDKMVGIIDDREDVWNYAPNLVHVKPYRFFQGTADINAPPGLTKSEHDGEPIDHKVVDHSKTDGAAGQKGDEYSKTADISQEISDGQKSDSGPGEGVGAGGQTGQVSGTVAGGGDDKCGDKTAESLEDSTGAQISKEDSCCVASQRTPGGESDTTKAVCAGVEGAASSDGGAEETGRGVESMEVASECVDGQRDSKEAVQSAESSEKAGESVENVSVGEKKEVEWEDEDDYLLHLQEVLQRVHKAYYEMYEQSLQNSSAELPDLKNIIPYVRKKVLKGANVVFSGMFPLNMAAEKSKAYVVAKALGANIQSDIVLNKAKGGSDPDATTHLVAAKAGTGKHKMALKVKGIKVVSGDWLWMCSERWEWVSETLFPLGSKDESPEAGTPRTSKGRSKKRKSGRDAGDGGDVADDEAAAADDKNATASSAAVGKRLKTDSSTKQAGGKSDGQKPSSSSSSDSAGSEESEAFANSYNPLYSFSDEDIEFMDKEVDEMLDEEGDSSESDTEREDRVRKEVLGKEKDSDSDSDSLAGDFPRGWKLRRKSFSPQHKEDVEEVEKKTDVEDDDETENELERYEKNMAAFAPPDSDSDSKDNDSIGSVDDEIADAVEKEFLSSL</sequence>
<dbReference type="SUPFAM" id="SSF52113">
    <property type="entry name" value="BRCT domain"/>
    <property type="match status" value="1"/>
</dbReference>
<evidence type="ECO:0000256" key="5">
    <source>
        <dbReference type="ARBA" id="ARBA00048336"/>
    </source>
</evidence>
<dbReference type="InterPro" id="IPR036412">
    <property type="entry name" value="HAD-like_sf"/>
</dbReference>
<comment type="subcellular location">
    <subcellularLocation>
        <location evidence="1 6">Nucleus</location>
    </subcellularLocation>
</comment>
<feature type="compositionally biased region" description="Gly residues" evidence="7">
    <location>
        <begin position="360"/>
        <end position="370"/>
    </location>
</feature>
<dbReference type="InterPro" id="IPR001357">
    <property type="entry name" value="BRCT_dom"/>
</dbReference>
<dbReference type="InterPro" id="IPR036420">
    <property type="entry name" value="BRCT_dom_sf"/>
</dbReference>
<protein>
    <recommendedName>
        <fullName evidence="6">RNA polymerase II subunit A C-terminal domain phosphatase</fullName>
        <ecNumber evidence="6">3.1.3.16</ecNumber>
    </recommendedName>
</protein>
<name>A0ABM0KAC6_APLCA</name>
<evidence type="ECO:0000259" key="9">
    <source>
        <dbReference type="PROSITE" id="PS50969"/>
    </source>
</evidence>
<feature type="compositionally biased region" description="Basic and acidic residues" evidence="7">
    <location>
        <begin position="773"/>
        <end position="789"/>
    </location>
</feature>
<evidence type="ECO:0000256" key="4">
    <source>
        <dbReference type="ARBA" id="ARBA00047761"/>
    </source>
</evidence>
<evidence type="ECO:0000313" key="10">
    <source>
        <dbReference type="Proteomes" id="UP000694888"/>
    </source>
</evidence>
<evidence type="ECO:0000256" key="6">
    <source>
        <dbReference type="RuleBase" id="RU366066"/>
    </source>
</evidence>
<proteinExistence type="predicted"/>
<dbReference type="InterPro" id="IPR023214">
    <property type="entry name" value="HAD_sf"/>
</dbReference>
<evidence type="ECO:0000259" key="8">
    <source>
        <dbReference type="PROSITE" id="PS50172"/>
    </source>
</evidence>
<feature type="compositionally biased region" description="Acidic residues" evidence="7">
    <location>
        <begin position="745"/>
        <end position="772"/>
    </location>
</feature>
<dbReference type="RefSeq" id="XP_005112755.2">
    <property type="nucleotide sequence ID" value="XM_005112698.3"/>
</dbReference>
<dbReference type="CDD" id="cd17729">
    <property type="entry name" value="BRCT_CTDP1"/>
    <property type="match status" value="1"/>
</dbReference>
<feature type="compositionally biased region" description="Polar residues" evidence="7">
    <location>
        <begin position="344"/>
        <end position="357"/>
    </location>
</feature>
<dbReference type="SUPFAM" id="SSF56784">
    <property type="entry name" value="HAD-like"/>
    <property type="match status" value="1"/>
</dbReference>
<dbReference type="InterPro" id="IPR015388">
    <property type="entry name" value="FCP1_C"/>
</dbReference>
<dbReference type="Gene3D" id="2.40.50.100">
    <property type="match status" value="1"/>
</dbReference>
<evidence type="ECO:0000256" key="3">
    <source>
        <dbReference type="ARBA" id="ARBA00023242"/>
    </source>
</evidence>
<feature type="compositionally biased region" description="Basic and acidic residues" evidence="7">
    <location>
        <begin position="813"/>
        <end position="826"/>
    </location>
</feature>
<dbReference type="Gene3D" id="3.40.50.1000">
    <property type="entry name" value="HAD superfamily/HAD-like"/>
    <property type="match status" value="1"/>
</dbReference>
<accession>A0ABM0KAC6</accession>
<feature type="domain" description="BRCT" evidence="8">
    <location>
        <begin position="538"/>
        <end position="641"/>
    </location>
</feature>
<comment type="catalytic activity">
    <reaction evidence="5 6">
        <text>O-phospho-L-threonyl-[protein] + H2O = L-threonyl-[protein] + phosphate</text>
        <dbReference type="Rhea" id="RHEA:47004"/>
        <dbReference type="Rhea" id="RHEA-COMP:11060"/>
        <dbReference type="Rhea" id="RHEA-COMP:11605"/>
        <dbReference type="ChEBI" id="CHEBI:15377"/>
        <dbReference type="ChEBI" id="CHEBI:30013"/>
        <dbReference type="ChEBI" id="CHEBI:43474"/>
        <dbReference type="ChEBI" id="CHEBI:61977"/>
        <dbReference type="EC" id="3.1.3.16"/>
    </reaction>
</comment>
<dbReference type="EC" id="3.1.3.16" evidence="6"/>
<dbReference type="PROSITE" id="PS50969">
    <property type="entry name" value="FCP1"/>
    <property type="match status" value="1"/>
</dbReference>
<feature type="region of interest" description="Disordered" evidence="7">
    <location>
        <begin position="305"/>
        <end position="422"/>
    </location>
</feature>
<dbReference type="PROSITE" id="PS50172">
    <property type="entry name" value="BRCT"/>
    <property type="match status" value="1"/>
</dbReference>
<feature type="region of interest" description="Disordered" evidence="7">
    <location>
        <begin position="641"/>
        <end position="868"/>
    </location>
</feature>
<feature type="region of interest" description="Disordered" evidence="7">
    <location>
        <begin position="457"/>
        <end position="484"/>
    </location>
</feature>
<evidence type="ECO:0000256" key="7">
    <source>
        <dbReference type="SAM" id="MobiDB-lite"/>
    </source>
</evidence>
<feature type="compositionally biased region" description="Basic and acidic residues" evidence="7">
    <location>
        <begin position="311"/>
        <end position="329"/>
    </location>
</feature>
<gene>
    <name evidence="11" type="primary">LOC101861257</name>
</gene>
<dbReference type="NCBIfam" id="TIGR02250">
    <property type="entry name" value="FCP1_euk"/>
    <property type="match status" value="1"/>
</dbReference>
<dbReference type="PANTHER" id="PTHR23081:SF36">
    <property type="entry name" value="RNA POLYMERASE II SUBUNIT A C-TERMINAL DOMAIN PHOSPHATASE"/>
    <property type="match status" value="1"/>
</dbReference>
<reference evidence="11" key="1">
    <citation type="submission" date="2025-08" db="UniProtKB">
        <authorList>
            <consortium name="RefSeq"/>
        </authorList>
    </citation>
    <scope>IDENTIFICATION</scope>
</reference>
<dbReference type="PANTHER" id="PTHR23081">
    <property type="entry name" value="RNA POLYMERASE II CTD PHOSPHATASE"/>
    <property type="match status" value="1"/>
</dbReference>
<evidence type="ECO:0000256" key="2">
    <source>
        <dbReference type="ARBA" id="ARBA00022801"/>
    </source>
</evidence>
<comment type="function">
    <text evidence="6">This promotes the activity of RNA polymerase II.</text>
</comment>
<keyword evidence="2 6" id="KW-0378">Hydrolase</keyword>
<feature type="compositionally biased region" description="Basic residues" evidence="7">
    <location>
        <begin position="656"/>
        <end position="665"/>
    </location>
</feature>
<dbReference type="Gene3D" id="3.40.50.10190">
    <property type="entry name" value="BRCT domain"/>
    <property type="match status" value="1"/>
</dbReference>
<dbReference type="InterPro" id="IPR011947">
    <property type="entry name" value="FCP1_euk"/>
</dbReference>
<dbReference type="CDD" id="cd07521">
    <property type="entry name" value="HAD_FCP1-like"/>
    <property type="match status" value="1"/>
</dbReference>
<dbReference type="InterPro" id="IPR039189">
    <property type="entry name" value="Fcp1"/>
</dbReference>
<keyword evidence="10" id="KW-1185">Reference proteome</keyword>
<keyword evidence="3 6" id="KW-0539">Nucleus</keyword>
<dbReference type="Pfam" id="PF09309">
    <property type="entry name" value="FCP1_C"/>
    <property type="match status" value="1"/>
</dbReference>
<feature type="domain" description="FCP1 homology" evidence="9">
    <location>
        <begin position="151"/>
        <end position="316"/>
    </location>
</feature>
<feature type="compositionally biased region" description="Basic and acidic residues" evidence="7">
    <location>
        <begin position="381"/>
        <end position="391"/>
    </location>
</feature>
<dbReference type="Gene3D" id="1.10.287.10">
    <property type="entry name" value="S15/NS1, RNA-binding"/>
    <property type="match status" value="1"/>
</dbReference>
<dbReference type="Proteomes" id="UP000694888">
    <property type="component" value="Unplaced"/>
</dbReference>
<dbReference type="GeneID" id="101861257"/>
<dbReference type="SMART" id="SM00577">
    <property type="entry name" value="CPDc"/>
    <property type="match status" value="1"/>
</dbReference>
<dbReference type="Pfam" id="PF03031">
    <property type="entry name" value="NIF"/>
    <property type="match status" value="1"/>
</dbReference>
<evidence type="ECO:0000256" key="1">
    <source>
        <dbReference type="ARBA" id="ARBA00004123"/>
    </source>
</evidence>
<evidence type="ECO:0000313" key="11">
    <source>
        <dbReference type="RefSeq" id="XP_005112755.2"/>
    </source>
</evidence>
<dbReference type="InterPro" id="IPR004274">
    <property type="entry name" value="FCP1_dom"/>
</dbReference>
<organism evidence="10 11">
    <name type="scientific">Aplysia californica</name>
    <name type="common">California sea hare</name>
    <dbReference type="NCBI Taxonomy" id="6500"/>
    <lineage>
        <taxon>Eukaryota</taxon>
        <taxon>Metazoa</taxon>
        <taxon>Spiralia</taxon>
        <taxon>Lophotrochozoa</taxon>
        <taxon>Mollusca</taxon>
        <taxon>Gastropoda</taxon>
        <taxon>Heterobranchia</taxon>
        <taxon>Euthyneura</taxon>
        <taxon>Tectipleura</taxon>
        <taxon>Aplysiida</taxon>
        <taxon>Aplysioidea</taxon>
        <taxon>Aplysiidae</taxon>
        <taxon>Aplysia</taxon>
    </lineage>
</organism>
<comment type="catalytic activity">
    <reaction evidence="4 6">
        <text>O-phospho-L-seryl-[protein] + H2O = L-seryl-[protein] + phosphate</text>
        <dbReference type="Rhea" id="RHEA:20629"/>
        <dbReference type="Rhea" id="RHEA-COMP:9863"/>
        <dbReference type="Rhea" id="RHEA-COMP:11604"/>
        <dbReference type="ChEBI" id="CHEBI:15377"/>
        <dbReference type="ChEBI" id="CHEBI:29999"/>
        <dbReference type="ChEBI" id="CHEBI:43474"/>
        <dbReference type="ChEBI" id="CHEBI:83421"/>
        <dbReference type="EC" id="3.1.3.16"/>
    </reaction>
</comment>